<dbReference type="AlphaFoldDB" id="A8AB42"/>
<accession>A8AB42</accession>
<dbReference type="OrthoDB" id="6121at2157"/>
<keyword evidence="4 6" id="KW-0689">Ribosomal protein</keyword>
<dbReference type="GeneID" id="5562274"/>
<keyword evidence="2 6" id="KW-0699">rRNA-binding</keyword>
<organism evidence="8 9">
    <name type="scientific">Ignicoccus hospitalis (strain KIN4/I / DSM 18386 / JCM 14125)</name>
    <dbReference type="NCBI Taxonomy" id="453591"/>
    <lineage>
        <taxon>Archaea</taxon>
        <taxon>Thermoproteota</taxon>
        <taxon>Thermoprotei</taxon>
        <taxon>Desulfurococcales</taxon>
        <taxon>Desulfurococcaceae</taxon>
        <taxon>Ignicoccus</taxon>
    </lineage>
</organism>
<evidence type="ECO:0000313" key="8">
    <source>
        <dbReference type="EMBL" id="ABU82144.1"/>
    </source>
</evidence>
<dbReference type="InterPro" id="IPR000597">
    <property type="entry name" value="Ribosomal_uL3"/>
</dbReference>
<evidence type="ECO:0000256" key="6">
    <source>
        <dbReference type="HAMAP-Rule" id="MF_01325"/>
    </source>
</evidence>
<evidence type="ECO:0000256" key="2">
    <source>
        <dbReference type="ARBA" id="ARBA00022730"/>
    </source>
</evidence>
<dbReference type="STRING" id="453591.Igni_0964"/>
<dbReference type="GO" id="GO:0022625">
    <property type="term" value="C:cytosolic large ribosomal subunit"/>
    <property type="evidence" value="ECO:0007669"/>
    <property type="project" value="UniProtKB-UniRule"/>
</dbReference>
<sequence length="358" mass="39626">MGARKKEAPRRGSAGLRPRKRAASIVPRVRSWPSIDEVKPLAFLGYKVGMTHVIMIDDREHVDTAGQEIFVPVTVIETPPMVVLGARVYGYDPNRGRYALTEVWRNPSDTIKEKLGEEVLRKYLLGMSKRLPHMVEELGPGKGFEFKVPEKELDVDPEKVVGVGLIMSSIPFLAGGVSKKAPDILEVKVGGSPVEALEYAKGKLGQLVDVEEVIEAGKFVDVIGVTKGKGFQGVIKRFGVKELPKWHKHRKGSRRVGARSWGKGTSSYVPQPGQMGYHRRTDYNKRVLMISDDPSKINVEGGWLHYGLVKSKYVVLKGSVFGPPKRPIIMRLPVRPPAWVPPGPPKITYISLSSKQGN</sequence>
<dbReference type="HAMAP" id="MF_01325_A">
    <property type="entry name" value="Ribosomal_uL3_A"/>
    <property type="match status" value="1"/>
</dbReference>
<dbReference type="InterPro" id="IPR045077">
    <property type="entry name" value="L3_arc_euk"/>
</dbReference>
<keyword evidence="9" id="KW-1185">Reference proteome</keyword>
<keyword evidence="5 6" id="KW-0687">Ribonucleoprotein</keyword>
<evidence type="ECO:0000256" key="7">
    <source>
        <dbReference type="SAM" id="MobiDB-lite"/>
    </source>
</evidence>
<dbReference type="GO" id="GO:0003735">
    <property type="term" value="F:structural constituent of ribosome"/>
    <property type="evidence" value="ECO:0007669"/>
    <property type="project" value="UniProtKB-UniRule"/>
</dbReference>
<proteinExistence type="inferred from homology"/>
<dbReference type="NCBIfam" id="NF003261">
    <property type="entry name" value="PRK04231.1"/>
    <property type="match status" value="1"/>
</dbReference>
<protein>
    <recommendedName>
        <fullName evidence="6">Large ribosomal subunit protein uL3</fullName>
    </recommendedName>
</protein>
<name>A8AB42_IGNH4</name>
<reference evidence="8 9" key="1">
    <citation type="journal article" date="2008" name="Genome Biol.">
        <title>A genomic analysis of the archaeal system Ignicoccus hospitalis-Nanoarchaeum equitans.</title>
        <authorList>
            <person name="Podar M."/>
            <person name="Anderson I."/>
            <person name="Makarova K.S."/>
            <person name="Elkins J.G."/>
            <person name="Ivanova N."/>
            <person name="Wall M.A."/>
            <person name="Lykidis A."/>
            <person name="Mavromatis K."/>
            <person name="Sun H."/>
            <person name="Hudson M.E."/>
            <person name="Chen W."/>
            <person name="Deciu C."/>
            <person name="Hutchison D."/>
            <person name="Eads J.R."/>
            <person name="Anderson A."/>
            <person name="Fernandes F."/>
            <person name="Szeto E."/>
            <person name="Lapidus A."/>
            <person name="Kyrpides N.C."/>
            <person name="Saier M.H.Jr."/>
            <person name="Richardson P.M."/>
            <person name="Rachel R."/>
            <person name="Huber H."/>
            <person name="Eisen J.A."/>
            <person name="Koonin E.V."/>
            <person name="Keller M."/>
            <person name="Stetter K.O."/>
        </authorList>
    </citation>
    <scope>NUCLEOTIDE SEQUENCE [LARGE SCALE GENOMIC DNA]</scope>
    <source>
        <strain evidence="9">KIN4/I / DSM 18386 / JCM 14125</strain>
    </source>
</reference>
<dbReference type="PANTHER" id="PTHR11363:SF5">
    <property type="entry name" value="LARGE RIBOSOMAL SUBUNIT PROTEIN UL3"/>
    <property type="match status" value="1"/>
</dbReference>
<feature type="region of interest" description="Disordered" evidence="7">
    <location>
        <begin position="1"/>
        <end position="21"/>
    </location>
</feature>
<feature type="region of interest" description="Disordered" evidence="7">
    <location>
        <begin position="251"/>
        <end position="275"/>
    </location>
</feature>
<evidence type="ECO:0000256" key="1">
    <source>
        <dbReference type="ARBA" id="ARBA00006540"/>
    </source>
</evidence>
<dbReference type="PANTHER" id="PTHR11363">
    <property type="entry name" value="60S RIBOSOMAL PROTEIN L3-RELATED"/>
    <property type="match status" value="1"/>
</dbReference>
<dbReference type="Gene3D" id="3.30.1430.10">
    <property type="match status" value="1"/>
</dbReference>
<comment type="function">
    <text evidence="6">One of the primary rRNA binding proteins, it binds directly near the 3'-end of the 23S rRNA, where it nucleates assembly of the 50S subunit.</text>
</comment>
<gene>
    <name evidence="6" type="primary">rpl3</name>
    <name evidence="8" type="ordered locus">Igni_0964</name>
</gene>
<dbReference type="InterPro" id="IPR009000">
    <property type="entry name" value="Transl_B-barrel_sf"/>
</dbReference>
<comment type="subunit">
    <text evidence="6">Part of the 50S ribosomal subunit. Forms a cluster with proteins L14 and L24e.</text>
</comment>
<dbReference type="InterPro" id="IPR019928">
    <property type="entry name" value="Ribosomal_uL3_arc"/>
</dbReference>
<dbReference type="Pfam" id="PF00297">
    <property type="entry name" value="Ribosomal_L3"/>
    <property type="match status" value="1"/>
</dbReference>
<dbReference type="Proteomes" id="UP000000262">
    <property type="component" value="Chromosome"/>
</dbReference>
<keyword evidence="3 6" id="KW-0694">RNA-binding</keyword>
<evidence type="ECO:0000256" key="4">
    <source>
        <dbReference type="ARBA" id="ARBA00022980"/>
    </source>
</evidence>
<dbReference type="RefSeq" id="WP_012123108.1">
    <property type="nucleotide sequence ID" value="NC_009776.1"/>
</dbReference>
<dbReference type="GO" id="GO:0006412">
    <property type="term" value="P:translation"/>
    <property type="evidence" value="ECO:0007669"/>
    <property type="project" value="UniProtKB-UniRule"/>
</dbReference>
<dbReference type="EMBL" id="CP000816">
    <property type="protein sequence ID" value="ABU82144.1"/>
    <property type="molecule type" value="Genomic_DNA"/>
</dbReference>
<dbReference type="GO" id="GO:0019843">
    <property type="term" value="F:rRNA binding"/>
    <property type="evidence" value="ECO:0007669"/>
    <property type="project" value="UniProtKB-UniRule"/>
</dbReference>
<dbReference type="NCBIfam" id="TIGR03626">
    <property type="entry name" value="L3_arch"/>
    <property type="match status" value="1"/>
</dbReference>
<dbReference type="Gene3D" id="4.10.960.10">
    <property type="entry name" value="Ribosomal protein L3, domain 3"/>
    <property type="match status" value="1"/>
</dbReference>
<dbReference type="HOGENOM" id="CLU_033361_2_0_2"/>
<evidence type="ECO:0000256" key="5">
    <source>
        <dbReference type="ARBA" id="ARBA00023274"/>
    </source>
</evidence>
<dbReference type="PhylomeDB" id="A8AB42"/>
<dbReference type="SUPFAM" id="SSF50447">
    <property type="entry name" value="Translation proteins"/>
    <property type="match status" value="1"/>
</dbReference>
<comment type="similarity">
    <text evidence="1 6">Belongs to the universal ribosomal protein uL3 family.</text>
</comment>
<dbReference type="Gene3D" id="2.40.30.10">
    <property type="entry name" value="Translation factors"/>
    <property type="match status" value="1"/>
</dbReference>
<dbReference type="KEGG" id="iho:Igni_0964"/>
<dbReference type="InterPro" id="IPR044892">
    <property type="entry name" value="Ribosomal_L3_dom_3_arc_sf"/>
</dbReference>
<dbReference type="eggNOG" id="arCOG04070">
    <property type="taxonomic scope" value="Archaea"/>
</dbReference>
<evidence type="ECO:0000256" key="3">
    <source>
        <dbReference type="ARBA" id="ARBA00022884"/>
    </source>
</evidence>
<evidence type="ECO:0000313" key="9">
    <source>
        <dbReference type="Proteomes" id="UP000000262"/>
    </source>
</evidence>
<feature type="compositionally biased region" description="Basic and acidic residues" evidence="7">
    <location>
        <begin position="1"/>
        <end position="10"/>
    </location>
</feature>